<proteinExistence type="predicted"/>
<protein>
    <submittedName>
        <fullName evidence="2">Uncharacterized protein</fullName>
    </submittedName>
</protein>
<dbReference type="STRING" id="857293.CAAU_0782"/>
<feature type="coiled-coil region" evidence="1">
    <location>
        <begin position="6"/>
        <end position="33"/>
    </location>
</feature>
<sequence>MKNNNIDCIKAQLELLKQEREIAQNHFDNAITDEEKTAAILELKAAELKLSAFFIKQKSYYSA</sequence>
<evidence type="ECO:0000256" key="1">
    <source>
        <dbReference type="SAM" id="Coils"/>
    </source>
</evidence>
<reference evidence="2 3" key="1">
    <citation type="journal article" date="2011" name="J. Bacteriol.">
        <title>Draft genome sequence of Caloramator australicus strain RC3T, a thermoanaerobe from the Great Artesian Basin of Australia.</title>
        <authorList>
            <person name="Ogg C.D."/>
            <person name="Patel B.K.C."/>
        </authorList>
    </citation>
    <scope>NUCLEOTIDE SEQUENCE [LARGE SCALE GENOMIC DNA]</scope>
    <source>
        <strain evidence="2 3">RC3</strain>
    </source>
</reference>
<keyword evidence="1" id="KW-0175">Coiled coil</keyword>
<dbReference type="Proteomes" id="UP000007652">
    <property type="component" value="Unassembled WGS sequence"/>
</dbReference>
<dbReference type="EMBL" id="CAKP01000036">
    <property type="protein sequence ID" value="CCJ32866.1"/>
    <property type="molecule type" value="Genomic_DNA"/>
</dbReference>
<dbReference type="RefSeq" id="WP_008908142.1">
    <property type="nucleotide sequence ID" value="NZ_CAKP01000036.1"/>
</dbReference>
<name>I7J4Q3_9CLOT</name>
<evidence type="ECO:0000313" key="3">
    <source>
        <dbReference type="Proteomes" id="UP000007652"/>
    </source>
</evidence>
<organism evidence="2 3">
    <name type="scientific">Caloramator australicus RC3</name>
    <dbReference type="NCBI Taxonomy" id="857293"/>
    <lineage>
        <taxon>Bacteria</taxon>
        <taxon>Bacillati</taxon>
        <taxon>Bacillota</taxon>
        <taxon>Clostridia</taxon>
        <taxon>Eubacteriales</taxon>
        <taxon>Clostridiaceae</taxon>
        <taxon>Caloramator</taxon>
    </lineage>
</organism>
<comment type="caution">
    <text evidence="2">The sequence shown here is derived from an EMBL/GenBank/DDBJ whole genome shotgun (WGS) entry which is preliminary data.</text>
</comment>
<keyword evidence="3" id="KW-1185">Reference proteome</keyword>
<gene>
    <name evidence="2" type="ORF">CAAU_0782</name>
</gene>
<evidence type="ECO:0000313" key="2">
    <source>
        <dbReference type="EMBL" id="CCJ32866.1"/>
    </source>
</evidence>
<accession>I7J4Q3</accession>
<dbReference type="AlphaFoldDB" id="I7J4Q3"/>